<proteinExistence type="predicted"/>
<gene>
    <name evidence="1" type="ORF">MRATA1EN3_LOCUS11445</name>
</gene>
<accession>A0ACB0EHN6</accession>
<protein>
    <submittedName>
        <fullName evidence="1">Uncharacterized protein</fullName>
    </submittedName>
</protein>
<dbReference type="Proteomes" id="UP001162501">
    <property type="component" value="Chromosome 20"/>
</dbReference>
<organism evidence="1 2">
    <name type="scientific">Rangifer tarandus platyrhynchus</name>
    <name type="common">Svalbard reindeer</name>
    <dbReference type="NCBI Taxonomy" id="3082113"/>
    <lineage>
        <taxon>Eukaryota</taxon>
        <taxon>Metazoa</taxon>
        <taxon>Chordata</taxon>
        <taxon>Craniata</taxon>
        <taxon>Vertebrata</taxon>
        <taxon>Euteleostomi</taxon>
        <taxon>Mammalia</taxon>
        <taxon>Eutheria</taxon>
        <taxon>Laurasiatheria</taxon>
        <taxon>Artiodactyla</taxon>
        <taxon>Ruminantia</taxon>
        <taxon>Pecora</taxon>
        <taxon>Cervidae</taxon>
        <taxon>Odocoileinae</taxon>
        <taxon>Rangifer</taxon>
    </lineage>
</organism>
<evidence type="ECO:0000313" key="2">
    <source>
        <dbReference type="Proteomes" id="UP001162501"/>
    </source>
</evidence>
<reference evidence="1" key="1">
    <citation type="submission" date="2023-05" db="EMBL/GenBank/DDBJ databases">
        <authorList>
            <consortium name="ELIXIR-Norway"/>
        </authorList>
    </citation>
    <scope>NUCLEOTIDE SEQUENCE</scope>
</reference>
<sequence>MVGGSRLLGLLGEPGACLCSAAPVATSQERRPQAGRPETGRLAHAAPPPRAHAAPFYHGASLLVPCTCPGQALPAIRTPRPPGPQALGSNSSTFDMRSRPEQPASSLRVSVLKFTPEGSNSKLSPAPPLCQARHHSQRHAITLTTSIITSIHGVTTFINSIITVITNIITVISPCSSCVRGVGRAFPPEASARPGPREVPACSQHSTSVRLVLCLPGGHAKRPRVTVPFSCPNRPHKRDPNWSPSRTRRAGGTCPSLPLRKHSPSALKGHHELPEASFRSYMQEETQARGIKESRQGHTGWSWGVAPAHHVNPKAQLNSPQRVFKEHAMPQVELSGGRVGGDLSPSSQAQAAATLPSPRRRAGALRQTLCPPAREERGALHTLSLAVIRLREQTQEQTLVPVGPSARWGWELGSAPFTAVTPGLHPPQRHRDPPPASRSQAGSQGRSRAAGDPETVKGRRPVLLPSGAPGLCSLPLLPGVLQRPPHRLPGRELSSWGVEAGPDGHRGKECPGRRERLGTGTSWAEAPDRAGELRPRSRRPTSPSWLGKGWSGQADGQSRGAPGLAPGE</sequence>
<evidence type="ECO:0000313" key="1">
    <source>
        <dbReference type="EMBL" id="CAI9700232.1"/>
    </source>
</evidence>
<name>A0ACB0EHN6_RANTA</name>
<dbReference type="EMBL" id="OX596104">
    <property type="protein sequence ID" value="CAI9700232.1"/>
    <property type="molecule type" value="Genomic_DNA"/>
</dbReference>